<evidence type="ECO:0000313" key="3">
    <source>
        <dbReference type="Proteomes" id="UP000622610"/>
    </source>
</evidence>
<dbReference type="AlphaFoldDB" id="A0A917JFX3"/>
<protein>
    <recommendedName>
        <fullName evidence="4">Bacteriocin</fullName>
    </recommendedName>
</protein>
<accession>A0A917JFX3</accession>
<evidence type="ECO:0008006" key="4">
    <source>
        <dbReference type="Google" id="ProtNLM"/>
    </source>
</evidence>
<proteinExistence type="predicted"/>
<dbReference type="RefSeq" id="WP_188366899.1">
    <property type="nucleotide sequence ID" value="NZ_BMDT01000002.1"/>
</dbReference>
<keyword evidence="1" id="KW-0732">Signal</keyword>
<evidence type="ECO:0000313" key="2">
    <source>
        <dbReference type="EMBL" id="GGI65055.1"/>
    </source>
</evidence>
<feature type="chain" id="PRO_5037019822" description="Bacteriocin" evidence="1">
    <location>
        <begin position="24"/>
        <end position="72"/>
    </location>
</feature>
<reference evidence="2" key="2">
    <citation type="submission" date="2020-09" db="EMBL/GenBank/DDBJ databases">
        <authorList>
            <person name="Sun Q."/>
            <person name="Sedlacek I."/>
        </authorList>
    </citation>
    <scope>NUCLEOTIDE SEQUENCE</scope>
    <source>
        <strain evidence="2">CCM 8433</strain>
    </source>
</reference>
<gene>
    <name evidence="2" type="ORF">GCM10011482_07090</name>
</gene>
<keyword evidence="3" id="KW-1185">Reference proteome</keyword>
<comment type="caution">
    <text evidence="2">The sequence shown here is derived from an EMBL/GenBank/DDBJ whole genome shotgun (WGS) entry which is preliminary data.</text>
</comment>
<reference evidence="2" key="1">
    <citation type="journal article" date="2014" name="Int. J. Syst. Evol. Microbiol.">
        <title>Complete genome sequence of Corynebacterium casei LMG S-19264T (=DSM 44701T), isolated from a smear-ripened cheese.</title>
        <authorList>
            <consortium name="US DOE Joint Genome Institute (JGI-PGF)"/>
            <person name="Walter F."/>
            <person name="Albersmeier A."/>
            <person name="Kalinowski J."/>
            <person name="Ruckert C."/>
        </authorList>
    </citation>
    <scope>NUCLEOTIDE SEQUENCE</scope>
    <source>
        <strain evidence="2">CCM 8433</strain>
    </source>
</reference>
<dbReference type="EMBL" id="BMDT01000002">
    <property type="protein sequence ID" value="GGI65055.1"/>
    <property type="molecule type" value="Genomic_DNA"/>
</dbReference>
<organism evidence="2 3">
    <name type="scientific">Enterococcus alcedinis</name>
    <dbReference type="NCBI Taxonomy" id="1274384"/>
    <lineage>
        <taxon>Bacteria</taxon>
        <taxon>Bacillati</taxon>
        <taxon>Bacillota</taxon>
        <taxon>Bacilli</taxon>
        <taxon>Lactobacillales</taxon>
        <taxon>Enterococcaceae</taxon>
        <taxon>Enterococcus</taxon>
    </lineage>
</organism>
<feature type="signal peptide" evidence="1">
    <location>
        <begin position="1"/>
        <end position="23"/>
    </location>
</feature>
<evidence type="ECO:0000256" key="1">
    <source>
        <dbReference type="SAM" id="SignalP"/>
    </source>
</evidence>
<name>A0A917JFX3_9ENTE</name>
<dbReference type="Proteomes" id="UP000622610">
    <property type="component" value="Unassembled WGS sequence"/>
</dbReference>
<sequence>MKKFILAALVLSIGIGSAQVGYAETDISVGNQNNMRASYEMHKFKSYPPSKYLGMTLMKVEKTSGGYIGWYV</sequence>